<organism evidence="11 12">
    <name type="scientific">Desulfuromusa kysingii</name>
    <dbReference type="NCBI Taxonomy" id="37625"/>
    <lineage>
        <taxon>Bacteria</taxon>
        <taxon>Pseudomonadati</taxon>
        <taxon>Thermodesulfobacteriota</taxon>
        <taxon>Desulfuromonadia</taxon>
        <taxon>Desulfuromonadales</taxon>
        <taxon>Geopsychrobacteraceae</taxon>
        <taxon>Desulfuromusa</taxon>
    </lineage>
</organism>
<dbReference type="GO" id="GO:0051539">
    <property type="term" value="F:4 iron, 4 sulfur cluster binding"/>
    <property type="evidence" value="ECO:0007669"/>
    <property type="project" value="UniProtKB-KW"/>
</dbReference>
<keyword evidence="7" id="KW-0408">Iron</keyword>
<dbReference type="Gene3D" id="3.40.50.740">
    <property type="match status" value="1"/>
</dbReference>
<evidence type="ECO:0000256" key="7">
    <source>
        <dbReference type="ARBA" id="ARBA00023004"/>
    </source>
</evidence>
<keyword evidence="5 9" id="KW-0732">Signal</keyword>
<keyword evidence="12" id="KW-1185">Reference proteome</keyword>
<dbReference type="PROSITE" id="PS51669">
    <property type="entry name" value="4FE4S_MOW_BIS_MGD"/>
    <property type="match status" value="1"/>
</dbReference>
<keyword evidence="2" id="KW-0004">4Fe-4S</keyword>
<dbReference type="STRING" id="37625.SAMN05660420_02164"/>
<keyword evidence="3" id="KW-0500">Molybdenum</keyword>
<dbReference type="PANTHER" id="PTHR43742">
    <property type="entry name" value="TRIMETHYLAMINE-N-OXIDE REDUCTASE"/>
    <property type="match status" value="1"/>
</dbReference>
<dbReference type="Pfam" id="PF00384">
    <property type="entry name" value="Molybdopterin"/>
    <property type="match status" value="1"/>
</dbReference>
<feature type="signal peptide" evidence="9">
    <location>
        <begin position="1"/>
        <end position="22"/>
    </location>
</feature>
<sequence>MKIKRRNFVKGLGAVGALGVFAAGSASTLKAVSKGWWAGEKPVDLLAGNALPPECSVDPETGEVIANPDQYVANGLCTACTSLCGIRARVDRKTNQVLRVSGNPYHPLSTAPALDYDVRISDSFKAMSGFKGQGLEQRSVACSRGNAALDMLADPKRVLTPLKRVGSRGAGQWEPISYEQLLNEVVEGGNLFGEGQVDGLRAIRDTKTPIDPNAPELGPRSNQLAMINGFKNGRLSFAKRFGVLSFGSKNFTGHRGNCGLTMRGGYAALLGDWKKYPHLKPDYSNCEYYLSIGTAPGNAGNPFKRQAMLLAEARSTGKMKYVIVDPVQSNSNSLASGTRSEWLPITPGTDGALVMGMIRWIIENGRYNEQFLSQPNAAAAKQAGELSWSNATHLVVTDSSSPLDGTILRADALGIGSAESMVVIDQASGQPVAQDRANGPARLFYAETIKVKDQQIAVKTALQVLFDEARKQTLAEYSEACGVPVKTIVRLAQEFTSYGRRAVADTHGGTMQSNGFYTAYSIVMLNALVGNLNWKGGMSSGGGRYADVKPGPRYNMVKFPGKVGGKGVTISRQDFPYEKTSEYKRKKKTGNPYPADGPWFPLAAGLQPEFVLGGLNSYPYPLKAVMFWNTNPVYGQSGLSNQLDKLRDPKRIPLLICIDSFVSETAAECDYIVPDTSLYEYFASTTPWSGTLTKISTVGWPAVDAPQQTTPAGDPISMESFLIDVAKRMDLPGFGDKAIPDADGKLWPLNRPQDWYLRLFANIAFDGKPVPDANDEDMNLTGLDRFAPRLAEVLKPEEQRKVAYVMSHGGRFESEKESYQADGLTHKYKAPMQIYNETLAHHRNSMTGERFHGTARWIPPVFLNGDKLSDTYPAAKWPFKLVSSKSQFMNSGTISAKRLRDLKPSNELAMHADDARRLGVKSGDRLRLVTASGEAVGVVSVRDGIMPGVIGIEHGFGHWRFGADAMSFGQQKLTPDSAYSAGVAINRLGLTDSSRPGVSTLADFVLGANARNGLPARVEKV</sequence>
<dbReference type="Gene3D" id="2.40.40.20">
    <property type="match status" value="1"/>
</dbReference>
<protein>
    <submittedName>
        <fullName evidence="11">Tetrathionate reductase subunit A</fullName>
    </submittedName>
</protein>
<evidence type="ECO:0000256" key="1">
    <source>
        <dbReference type="ARBA" id="ARBA00010312"/>
    </source>
</evidence>
<dbReference type="InterPro" id="IPR041929">
    <property type="entry name" value="Tetrathionate-R_A_N"/>
</dbReference>
<evidence type="ECO:0000256" key="8">
    <source>
        <dbReference type="ARBA" id="ARBA00023014"/>
    </source>
</evidence>
<dbReference type="InterPro" id="IPR050612">
    <property type="entry name" value="Prok_Mopterin_Oxidored"/>
</dbReference>
<dbReference type="OrthoDB" id="9810782at2"/>
<dbReference type="SUPFAM" id="SSF50692">
    <property type="entry name" value="ADC-like"/>
    <property type="match status" value="1"/>
</dbReference>
<dbReference type="PROSITE" id="PS51318">
    <property type="entry name" value="TAT"/>
    <property type="match status" value="1"/>
</dbReference>
<dbReference type="RefSeq" id="WP_092348090.1">
    <property type="nucleotide sequence ID" value="NZ_FNQN01000006.1"/>
</dbReference>
<evidence type="ECO:0000256" key="4">
    <source>
        <dbReference type="ARBA" id="ARBA00022723"/>
    </source>
</evidence>
<dbReference type="Pfam" id="PF01568">
    <property type="entry name" value="Molydop_binding"/>
    <property type="match status" value="1"/>
</dbReference>
<dbReference type="Proteomes" id="UP000199409">
    <property type="component" value="Unassembled WGS sequence"/>
</dbReference>
<evidence type="ECO:0000256" key="3">
    <source>
        <dbReference type="ARBA" id="ARBA00022505"/>
    </source>
</evidence>
<proteinExistence type="inferred from homology"/>
<comment type="similarity">
    <text evidence="1">Belongs to the prokaryotic molybdopterin-containing oxidoreductase family.</text>
</comment>
<evidence type="ECO:0000313" key="12">
    <source>
        <dbReference type="Proteomes" id="UP000199409"/>
    </source>
</evidence>
<evidence type="ECO:0000313" key="11">
    <source>
        <dbReference type="EMBL" id="SEA46491.1"/>
    </source>
</evidence>
<dbReference type="PANTHER" id="PTHR43742:SF9">
    <property type="entry name" value="TETRATHIONATE REDUCTASE SUBUNIT A"/>
    <property type="match status" value="1"/>
</dbReference>
<dbReference type="SMART" id="SM00926">
    <property type="entry name" value="Molybdop_Fe4S4"/>
    <property type="match status" value="1"/>
</dbReference>
<gene>
    <name evidence="11" type="ORF">SAMN05660420_02164</name>
</gene>
<evidence type="ECO:0000259" key="10">
    <source>
        <dbReference type="PROSITE" id="PS51669"/>
    </source>
</evidence>
<keyword evidence="4" id="KW-0479">Metal-binding</keyword>
<dbReference type="AlphaFoldDB" id="A0A1H4BEB1"/>
<accession>A0A1H4BEB1</accession>
<dbReference type="InterPro" id="IPR009010">
    <property type="entry name" value="Asp_de-COase-like_dom_sf"/>
</dbReference>
<keyword evidence="6" id="KW-0560">Oxidoreductase</keyword>
<dbReference type="SUPFAM" id="SSF53706">
    <property type="entry name" value="Formate dehydrogenase/DMSO reductase, domains 1-3"/>
    <property type="match status" value="1"/>
</dbReference>
<dbReference type="Gene3D" id="3.30.200.210">
    <property type="match status" value="1"/>
</dbReference>
<reference evidence="11 12" key="1">
    <citation type="submission" date="2016-10" db="EMBL/GenBank/DDBJ databases">
        <authorList>
            <person name="de Groot N.N."/>
        </authorList>
    </citation>
    <scope>NUCLEOTIDE SEQUENCE [LARGE SCALE GENOMIC DNA]</scope>
    <source>
        <strain evidence="11 12">DSM 7343</strain>
    </source>
</reference>
<evidence type="ECO:0000256" key="9">
    <source>
        <dbReference type="SAM" id="SignalP"/>
    </source>
</evidence>
<dbReference type="InterPro" id="IPR037946">
    <property type="entry name" value="MopB_CT_Tetrathionate"/>
</dbReference>
<dbReference type="InterPro" id="IPR006656">
    <property type="entry name" value="Mopterin_OxRdtase"/>
</dbReference>
<dbReference type="InterPro" id="IPR006657">
    <property type="entry name" value="MoPterin_dinucl-bd_dom"/>
</dbReference>
<dbReference type="GO" id="GO:0016491">
    <property type="term" value="F:oxidoreductase activity"/>
    <property type="evidence" value="ECO:0007669"/>
    <property type="project" value="UniProtKB-KW"/>
</dbReference>
<keyword evidence="8" id="KW-0411">Iron-sulfur</keyword>
<name>A0A1H4BEB1_9BACT</name>
<dbReference type="InterPro" id="IPR006963">
    <property type="entry name" value="Mopterin_OxRdtase_4Fe-4S_dom"/>
</dbReference>
<dbReference type="Gene3D" id="3.40.228.10">
    <property type="entry name" value="Dimethylsulfoxide Reductase, domain 2"/>
    <property type="match status" value="1"/>
</dbReference>
<dbReference type="GO" id="GO:0046872">
    <property type="term" value="F:metal ion binding"/>
    <property type="evidence" value="ECO:0007669"/>
    <property type="project" value="UniProtKB-KW"/>
</dbReference>
<dbReference type="EMBL" id="FNQN01000006">
    <property type="protein sequence ID" value="SEA46491.1"/>
    <property type="molecule type" value="Genomic_DNA"/>
</dbReference>
<feature type="chain" id="PRO_5011610319" evidence="9">
    <location>
        <begin position="23"/>
        <end position="1021"/>
    </location>
</feature>
<feature type="domain" description="4Fe-4S Mo/W bis-MGD-type" evidence="10">
    <location>
        <begin position="70"/>
        <end position="156"/>
    </location>
</feature>
<evidence type="ECO:0000256" key="2">
    <source>
        <dbReference type="ARBA" id="ARBA00022485"/>
    </source>
</evidence>
<evidence type="ECO:0000256" key="6">
    <source>
        <dbReference type="ARBA" id="ARBA00023002"/>
    </source>
</evidence>
<evidence type="ECO:0000256" key="5">
    <source>
        <dbReference type="ARBA" id="ARBA00022729"/>
    </source>
</evidence>
<dbReference type="CDD" id="cd02780">
    <property type="entry name" value="MopB_CT_Tetrathionate_Arsenate-R"/>
    <property type="match status" value="1"/>
</dbReference>
<dbReference type="GO" id="GO:0043546">
    <property type="term" value="F:molybdopterin cofactor binding"/>
    <property type="evidence" value="ECO:0007669"/>
    <property type="project" value="InterPro"/>
</dbReference>
<dbReference type="CDD" id="cd02758">
    <property type="entry name" value="MopB_Tetrathionate-Ra"/>
    <property type="match status" value="1"/>
</dbReference>
<dbReference type="InterPro" id="IPR006311">
    <property type="entry name" value="TAT_signal"/>
</dbReference>